<dbReference type="SUPFAM" id="SSF49854">
    <property type="entry name" value="Spermadhesin, CUB domain"/>
    <property type="match status" value="1"/>
</dbReference>
<organism evidence="5 6">
    <name type="scientific">Hucho hucho</name>
    <name type="common">huchen</name>
    <dbReference type="NCBI Taxonomy" id="62062"/>
    <lineage>
        <taxon>Eukaryota</taxon>
        <taxon>Metazoa</taxon>
        <taxon>Chordata</taxon>
        <taxon>Craniata</taxon>
        <taxon>Vertebrata</taxon>
        <taxon>Euteleostomi</taxon>
        <taxon>Actinopterygii</taxon>
        <taxon>Neopterygii</taxon>
        <taxon>Teleostei</taxon>
        <taxon>Protacanthopterygii</taxon>
        <taxon>Salmoniformes</taxon>
        <taxon>Salmonidae</taxon>
        <taxon>Salmoninae</taxon>
        <taxon>Hucho</taxon>
    </lineage>
</organism>
<dbReference type="AlphaFoldDB" id="A0A4W5KG00"/>
<accession>A0A4W5KG00</accession>
<keyword evidence="1" id="KW-1015">Disulfide bond</keyword>
<dbReference type="Gene3D" id="2.60.120.290">
    <property type="entry name" value="Spermadhesin, CUB domain"/>
    <property type="match status" value="1"/>
</dbReference>
<dbReference type="STRING" id="62062.ENSHHUP00000015137"/>
<dbReference type="Ensembl" id="ENSHHUT00000015660.1">
    <property type="protein sequence ID" value="ENSHHUP00000015137.1"/>
    <property type="gene ID" value="ENSHHUG00000009403.1"/>
</dbReference>
<dbReference type="PANTHER" id="PTHR24255:SF37">
    <property type="entry name" value="CUB AND SUSHI MULTIPLE DOMAINS 3"/>
    <property type="match status" value="1"/>
</dbReference>
<feature type="domain" description="CUB" evidence="4">
    <location>
        <begin position="28"/>
        <end position="68"/>
    </location>
</feature>
<dbReference type="PROSITE" id="PS01180">
    <property type="entry name" value="CUB"/>
    <property type="match status" value="1"/>
</dbReference>
<evidence type="ECO:0000313" key="5">
    <source>
        <dbReference type="Ensembl" id="ENSHHUP00000015137.1"/>
    </source>
</evidence>
<reference evidence="5" key="3">
    <citation type="submission" date="2025-09" db="UniProtKB">
        <authorList>
            <consortium name="Ensembl"/>
        </authorList>
    </citation>
    <scope>IDENTIFICATION</scope>
</reference>
<evidence type="ECO:0000256" key="1">
    <source>
        <dbReference type="ARBA" id="ARBA00023157"/>
    </source>
</evidence>
<evidence type="ECO:0000256" key="3">
    <source>
        <dbReference type="SAM" id="SignalP"/>
    </source>
</evidence>
<proteinExistence type="predicted"/>
<dbReference type="Pfam" id="PF00431">
    <property type="entry name" value="CUB"/>
    <property type="match status" value="1"/>
</dbReference>
<feature type="chain" id="PRO_5021267541" description="CUB domain-containing protein" evidence="3">
    <location>
        <begin position="23"/>
        <end position="86"/>
    </location>
</feature>
<keyword evidence="6" id="KW-1185">Reference proteome</keyword>
<name>A0A4W5KG00_9TELE</name>
<dbReference type="GO" id="GO:0005615">
    <property type="term" value="C:extracellular space"/>
    <property type="evidence" value="ECO:0007669"/>
    <property type="project" value="TreeGrafter"/>
</dbReference>
<protein>
    <recommendedName>
        <fullName evidence="4">CUB domain-containing protein</fullName>
    </recommendedName>
</protein>
<keyword evidence="3" id="KW-0732">Signal</keyword>
<dbReference type="GO" id="GO:0004252">
    <property type="term" value="F:serine-type endopeptidase activity"/>
    <property type="evidence" value="ECO:0007669"/>
    <property type="project" value="TreeGrafter"/>
</dbReference>
<dbReference type="Proteomes" id="UP000314982">
    <property type="component" value="Unassembled WGS sequence"/>
</dbReference>
<sequence length="86" mass="9488">MSIRKTCTWLGLALSHSIIVFRHSPASCGGDVRGPGGIILSPGYPELYPNSLNCTWTVEVGHGKGRKVKNMRSFTQIPFLSKWTEL</sequence>
<evidence type="ECO:0000313" key="6">
    <source>
        <dbReference type="Proteomes" id="UP000314982"/>
    </source>
</evidence>
<reference evidence="5" key="2">
    <citation type="submission" date="2025-08" db="UniProtKB">
        <authorList>
            <consortium name="Ensembl"/>
        </authorList>
    </citation>
    <scope>IDENTIFICATION</scope>
</reference>
<dbReference type="GeneTree" id="ENSGT00980000203035"/>
<reference evidence="6" key="1">
    <citation type="submission" date="2018-06" db="EMBL/GenBank/DDBJ databases">
        <title>Genome assembly of Danube salmon.</title>
        <authorList>
            <person name="Macqueen D.J."/>
            <person name="Gundappa M.K."/>
        </authorList>
    </citation>
    <scope>NUCLEOTIDE SEQUENCE [LARGE SCALE GENOMIC DNA]</scope>
</reference>
<dbReference type="CDD" id="cd00041">
    <property type="entry name" value="CUB"/>
    <property type="match status" value="1"/>
</dbReference>
<dbReference type="InterPro" id="IPR000859">
    <property type="entry name" value="CUB_dom"/>
</dbReference>
<comment type="caution">
    <text evidence="2">Lacks conserved residue(s) required for the propagation of feature annotation.</text>
</comment>
<feature type="signal peptide" evidence="3">
    <location>
        <begin position="1"/>
        <end position="22"/>
    </location>
</feature>
<evidence type="ECO:0000256" key="2">
    <source>
        <dbReference type="PROSITE-ProRule" id="PRU00059"/>
    </source>
</evidence>
<dbReference type="PANTHER" id="PTHR24255">
    <property type="entry name" value="COMPLEMENT COMPONENT 1, S SUBCOMPONENT-RELATED"/>
    <property type="match status" value="1"/>
</dbReference>
<dbReference type="InterPro" id="IPR035914">
    <property type="entry name" value="Sperma_CUB_dom_sf"/>
</dbReference>
<evidence type="ECO:0000259" key="4">
    <source>
        <dbReference type="PROSITE" id="PS01180"/>
    </source>
</evidence>